<name>A0A6J5KZT1_9CAUD</name>
<accession>A0A6J5KZT1</accession>
<proteinExistence type="predicted"/>
<dbReference type="EMBL" id="LR796222">
    <property type="protein sequence ID" value="CAB4128048.1"/>
    <property type="molecule type" value="Genomic_DNA"/>
</dbReference>
<protein>
    <submittedName>
        <fullName evidence="1">Uncharacterized protein</fullName>
    </submittedName>
</protein>
<gene>
    <name evidence="1" type="ORF">UFOVP105_14</name>
</gene>
<organism evidence="1">
    <name type="scientific">uncultured Caudovirales phage</name>
    <dbReference type="NCBI Taxonomy" id="2100421"/>
    <lineage>
        <taxon>Viruses</taxon>
        <taxon>Duplodnaviria</taxon>
        <taxon>Heunggongvirae</taxon>
        <taxon>Uroviricota</taxon>
        <taxon>Caudoviricetes</taxon>
        <taxon>Peduoviridae</taxon>
        <taxon>Maltschvirus</taxon>
        <taxon>Maltschvirus maltsch</taxon>
    </lineage>
</organism>
<evidence type="ECO:0000313" key="1">
    <source>
        <dbReference type="EMBL" id="CAB4128048.1"/>
    </source>
</evidence>
<sequence length="100" mass="11145">MAIFKDIITDNDFDLSIVNGDISVLESDSQHIDHIITADKGHFRQFPLVGVGIVNFLNSSTEEQEIRQSIKLQLEADGFSVKQIKISASNIEIDAERKSV</sequence>
<reference evidence="1" key="1">
    <citation type="submission" date="2020-04" db="EMBL/GenBank/DDBJ databases">
        <authorList>
            <person name="Chiriac C."/>
            <person name="Salcher M."/>
            <person name="Ghai R."/>
            <person name="Kavagutti S V."/>
        </authorList>
    </citation>
    <scope>NUCLEOTIDE SEQUENCE</scope>
</reference>